<sequence length="283" mass="32130">MKKFIFSFLLCGATMFSAFSQTYQELSERAVAATEQDSLSLAEKYIEQALKMEPANPHNALLFSNLGTIQRRQHRYEQALDSYTLALNIAPRAIPALMNRAALYLELGKDDLARIDYSLVLDIESDNQEALLMRAYIYMRQRNYNFAKSDYERLLKLAPRSYNGRLGLATLEQKEGKYEAALSILNAMIAEKGGEATRLTTQQYAVLYVARAGVEQDMKHVDLAMMDLEEAIKLDASQTEAYLIRGQIYLSQKKKELAKRDFEKAISLGVPQGDLRDLLLQCK</sequence>
<evidence type="ECO:0000313" key="5">
    <source>
        <dbReference type="EMBL" id="RGN89108.1"/>
    </source>
</evidence>
<dbReference type="Proteomes" id="UP000260759">
    <property type="component" value="Unassembled WGS sequence"/>
</dbReference>
<protein>
    <submittedName>
        <fullName evidence="5">Tetratricopeptide repeat protein</fullName>
    </submittedName>
</protein>
<dbReference type="PANTHER" id="PTHR44858:SF1">
    <property type="entry name" value="UDP-N-ACETYLGLUCOSAMINE--PEPTIDE N-ACETYLGLUCOSAMINYLTRANSFERASE SPINDLY-RELATED"/>
    <property type="match status" value="1"/>
</dbReference>
<feature type="repeat" description="TPR" evidence="3">
    <location>
        <begin position="60"/>
        <end position="93"/>
    </location>
</feature>
<dbReference type="RefSeq" id="WP_117601587.1">
    <property type="nucleotide sequence ID" value="NZ_BAABYI010000001.1"/>
</dbReference>
<dbReference type="Gene3D" id="1.25.40.10">
    <property type="entry name" value="Tetratricopeptide repeat domain"/>
    <property type="match status" value="3"/>
</dbReference>
<dbReference type="PANTHER" id="PTHR44858">
    <property type="entry name" value="TETRATRICOPEPTIDE REPEAT PROTEIN 6"/>
    <property type="match status" value="1"/>
</dbReference>
<dbReference type="SMART" id="SM00028">
    <property type="entry name" value="TPR"/>
    <property type="match status" value="6"/>
</dbReference>
<keyword evidence="2 3" id="KW-0802">TPR repeat</keyword>
<evidence type="ECO:0000256" key="2">
    <source>
        <dbReference type="ARBA" id="ARBA00022803"/>
    </source>
</evidence>
<dbReference type="InterPro" id="IPR011990">
    <property type="entry name" value="TPR-like_helical_dom_sf"/>
</dbReference>
<name>A0A3E5EJU6_BACUN</name>
<organism evidence="5 6">
    <name type="scientific">Bacteroides uniformis</name>
    <dbReference type="NCBI Taxonomy" id="820"/>
    <lineage>
        <taxon>Bacteria</taxon>
        <taxon>Pseudomonadati</taxon>
        <taxon>Bacteroidota</taxon>
        <taxon>Bacteroidia</taxon>
        <taxon>Bacteroidales</taxon>
        <taxon>Bacteroidaceae</taxon>
        <taxon>Bacteroides</taxon>
    </lineage>
</organism>
<dbReference type="PROSITE" id="PS50005">
    <property type="entry name" value="TPR"/>
    <property type="match status" value="3"/>
</dbReference>
<evidence type="ECO:0000256" key="1">
    <source>
        <dbReference type="ARBA" id="ARBA00022737"/>
    </source>
</evidence>
<feature type="chain" id="PRO_5017728510" evidence="4">
    <location>
        <begin position="21"/>
        <end position="283"/>
    </location>
</feature>
<keyword evidence="1" id="KW-0677">Repeat</keyword>
<keyword evidence="4" id="KW-0732">Signal</keyword>
<dbReference type="InterPro" id="IPR019734">
    <property type="entry name" value="TPR_rpt"/>
</dbReference>
<dbReference type="AlphaFoldDB" id="A0A3E5EJU6"/>
<dbReference type="Pfam" id="PF13432">
    <property type="entry name" value="TPR_16"/>
    <property type="match status" value="2"/>
</dbReference>
<evidence type="ECO:0000313" key="6">
    <source>
        <dbReference type="Proteomes" id="UP000260759"/>
    </source>
</evidence>
<evidence type="ECO:0000256" key="3">
    <source>
        <dbReference type="PROSITE-ProRule" id="PRU00339"/>
    </source>
</evidence>
<feature type="repeat" description="TPR" evidence="3">
    <location>
        <begin position="239"/>
        <end position="272"/>
    </location>
</feature>
<dbReference type="InterPro" id="IPR050498">
    <property type="entry name" value="Ycf3"/>
</dbReference>
<evidence type="ECO:0000256" key="4">
    <source>
        <dbReference type="SAM" id="SignalP"/>
    </source>
</evidence>
<comment type="caution">
    <text evidence="5">The sequence shown here is derived from an EMBL/GenBank/DDBJ whole genome shotgun (WGS) entry which is preliminary data.</text>
</comment>
<gene>
    <name evidence="5" type="ORF">DXB37_20015</name>
</gene>
<dbReference type="SUPFAM" id="SSF48452">
    <property type="entry name" value="TPR-like"/>
    <property type="match status" value="2"/>
</dbReference>
<dbReference type="EMBL" id="QSVA01000028">
    <property type="protein sequence ID" value="RGN89108.1"/>
    <property type="molecule type" value="Genomic_DNA"/>
</dbReference>
<feature type="signal peptide" evidence="4">
    <location>
        <begin position="1"/>
        <end position="20"/>
    </location>
</feature>
<proteinExistence type="predicted"/>
<reference evidence="5 6" key="1">
    <citation type="submission" date="2018-08" db="EMBL/GenBank/DDBJ databases">
        <title>A genome reference for cultivated species of the human gut microbiota.</title>
        <authorList>
            <person name="Zou Y."/>
            <person name="Xue W."/>
            <person name="Luo G."/>
        </authorList>
    </citation>
    <scope>NUCLEOTIDE SEQUENCE [LARGE SCALE GENOMIC DNA]</scope>
    <source>
        <strain evidence="5 6">OM03-4</strain>
    </source>
</reference>
<feature type="repeat" description="TPR" evidence="3">
    <location>
        <begin position="128"/>
        <end position="161"/>
    </location>
</feature>
<accession>A0A3E5EJU6</accession>
<dbReference type="Pfam" id="PF13181">
    <property type="entry name" value="TPR_8"/>
    <property type="match status" value="1"/>
</dbReference>